<dbReference type="SMART" id="SM00829">
    <property type="entry name" value="PKS_ER"/>
    <property type="match status" value="1"/>
</dbReference>
<dbReference type="SUPFAM" id="SSF51735">
    <property type="entry name" value="NAD(P)-binding Rossmann-fold domains"/>
    <property type="match status" value="1"/>
</dbReference>
<proteinExistence type="predicted"/>
<dbReference type="PANTHER" id="PTHR44013:SF1">
    <property type="entry name" value="ZINC-TYPE ALCOHOL DEHYDROGENASE-LIKE PROTEIN C16A3.02C"/>
    <property type="match status" value="1"/>
</dbReference>
<evidence type="ECO:0000313" key="2">
    <source>
        <dbReference type="EMBL" id="MFC0682775.1"/>
    </source>
</evidence>
<dbReference type="Gene3D" id="3.90.180.10">
    <property type="entry name" value="Medium-chain alcohol dehydrogenases, catalytic domain"/>
    <property type="match status" value="1"/>
</dbReference>
<keyword evidence="3" id="KW-1185">Reference proteome</keyword>
<sequence length="357" mass="37381">MTTMNTGSQGGTMRAAVYRRFGGPDVVRIEQVPKPSPGTGEVLVKVHATTVSAADYRSRTKDVPKGVKLLSSLTLGFVRPRLRILGMDIAGVVEAVGPGVSAFRPGDEVMAMLGGRFGGHAEYVTVSQDSAITRKPANLSFEDAATVVFGGITARAFLDQATLTASASVLVNGASGAVGSAAVQLAHLAGAHVTAVTSGGNAGLVRSLGADRVIDYTTADFTREADRYDIVVDCVGNVEFGRLEPLIKPGGALLSVIADLAGVVQARSRSRRTGKRITAGNVPFTSEQLAQVARLAGAGLFQPVVDRTFDLSDIADAHRYVDTGRKRGNVVIRVATAPVQRTFVESRSSHTTRRPPA</sequence>
<dbReference type="Pfam" id="PF08240">
    <property type="entry name" value="ADH_N"/>
    <property type="match status" value="1"/>
</dbReference>
<reference evidence="2 3" key="1">
    <citation type="submission" date="2024-09" db="EMBL/GenBank/DDBJ databases">
        <authorList>
            <person name="Sun Q."/>
            <person name="Mori K."/>
        </authorList>
    </citation>
    <scope>NUCLEOTIDE SEQUENCE [LARGE SCALE GENOMIC DNA]</scope>
    <source>
        <strain evidence="2 3">KCTC 23076</strain>
    </source>
</reference>
<comment type="caution">
    <text evidence="2">The sequence shown here is derived from an EMBL/GenBank/DDBJ whole genome shotgun (WGS) entry which is preliminary data.</text>
</comment>
<dbReference type="RefSeq" id="WP_386677119.1">
    <property type="nucleotide sequence ID" value="NZ_JBHLTG010000018.1"/>
</dbReference>
<dbReference type="InterPro" id="IPR011032">
    <property type="entry name" value="GroES-like_sf"/>
</dbReference>
<dbReference type="EMBL" id="JBHLTG010000018">
    <property type="protein sequence ID" value="MFC0682775.1"/>
    <property type="molecule type" value="Genomic_DNA"/>
</dbReference>
<dbReference type="CDD" id="cd08267">
    <property type="entry name" value="MDR1"/>
    <property type="match status" value="1"/>
</dbReference>
<dbReference type="Pfam" id="PF13602">
    <property type="entry name" value="ADH_zinc_N_2"/>
    <property type="match status" value="1"/>
</dbReference>
<accession>A0ABV6S0M2</accession>
<dbReference type="PANTHER" id="PTHR44013">
    <property type="entry name" value="ZINC-TYPE ALCOHOL DEHYDROGENASE-LIKE PROTEIN C16A3.02C"/>
    <property type="match status" value="1"/>
</dbReference>
<evidence type="ECO:0000259" key="1">
    <source>
        <dbReference type="SMART" id="SM00829"/>
    </source>
</evidence>
<dbReference type="InterPro" id="IPR020843">
    <property type="entry name" value="ER"/>
</dbReference>
<dbReference type="InterPro" id="IPR013154">
    <property type="entry name" value="ADH-like_N"/>
</dbReference>
<evidence type="ECO:0000313" key="3">
    <source>
        <dbReference type="Proteomes" id="UP001589896"/>
    </source>
</evidence>
<protein>
    <submittedName>
        <fullName evidence="2">NAD(P)-dependent alcohol dehydrogenase</fullName>
    </submittedName>
</protein>
<organism evidence="2 3">
    <name type="scientific">Lysobacter korlensis</name>
    <dbReference type="NCBI Taxonomy" id="553636"/>
    <lineage>
        <taxon>Bacteria</taxon>
        <taxon>Pseudomonadati</taxon>
        <taxon>Pseudomonadota</taxon>
        <taxon>Gammaproteobacteria</taxon>
        <taxon>Lysobacterales</taxon>
        <taxon>Lysobacteraceae</taxon>
        <taxon>Lysobacter</taxon>
    </lineage>
</organism>
<feature type="domain" description="Enoyl reductase (ER)" evidence="1">
    <location>
        <begin position="22"/>
        <end position="332"/>
    </location>
</feature>
<dbReference type="Proteomes" id="UP001589896">
    <property type="component" value="Unassembled WGS sequence"/>
</dbReference>
<dbReference type="InterPro" id="IPR036291">
    <property type="entry name" value="NAD(P)-bd_dom_sf"/>
</dbReference>
<gene>
    <name evidence="2" type="ORF">ACFFGH_33505</name>
</gene>
<name>A0ABV6S0M2_9GAMM</name>
<dbReference type="SUPFAM" id="SSF50129">
    <property type="entry name" value="GroES-like"/>
    <property type="match status" value="1"/>
</dbReference>
<dbReference type="InterPro" id="IPR052733">
    <property type="entry name" value="Chloroplast_QOR"/>
</dbReference>
<dbReference type="Gene3D" id="3.40.50.720">
    <property type="entry name" value="NAD(P)-binding Rossmann-like Domain"/>
    <property type="match status" value="1"/>
</dbReference>